<evidence type="ECO:0000256" key="1">
    <source>
        <dbReference type="SAM" id="SignalP"/>
    </source>
</evidence>
<feature type="signal peptide" evidence="1">
    <location>
        <begin position="1"/>
        <end position="18"/>
    </location>
</feature>
<proteinExistence type="predicted"/>
<dbReference type="AlphaFoldDB" id="A0A505HYU1"/>
<gene>
    <name evidence="2" type="ORF">CAN33_0020105</name>
</gene>
<comment type="caution">
    <text evidence="2">The sequence shown here is derived from an EMBL/GenBank/DDBJ whole genome shotgun (WGS) entry which is preliminary data.</text>
</comment>
<evidence type="ECO:0000313" key="3">
    <source>
        <dbReference type="Proteomes" id="UP000197666"/>
    </source>
</evidence>
<dbReference type="EMBL" id="NKJJ02000010">
    <property type="protein sequence ID" value="TPR06176.1"/>
    <property type="molecule type" value="Genomic_DNA"/>
</dbReference>
<dbReference type="VEuPathDB" id="FungiDB:ASPNIDRAFT2_42280"/>
<sequence>MAFIIVAFVNWYVDLSVSQSVTTNSRAVPYDVEQTWKQDHAGIDNIVPFGGPPFYIPQKGGLHRHPTGDYYVARVEKFVHVSGLSDLADLCVLCQCPALGRDMNLRRTSFHNPMGLTNTHRVLDRIEAHPSIFLRRVGLTNTQRVLDCIEAHPSIFLRRVGLTDIQRAFDRIEAHPSIFLRRVGLPQWWQQ</sequence>
<reference evidence="3" key="1">
    <citation type="submission" date="2018-10" db="EMBL/GenBank/DDBJ databases">
        <title>FDA dAtabase for Regulatory Grade micrObial Sequences (FDA-ARGOS): Supporting development and validation of Infectious Disease Dx tests.</title>
        <authorList>
            <person name="Kerrigan L."/>
            <person name="Tallon L."/>
            <person name="Sadzewicz L."/>
            <person name="Sengamalay N."/>
            <person name="Ott S."/>
            <person name="Godinez A."/>
            <person name="Nagaraj S."/>
            <person name="Vavikolanu K."/>
            <person name="Nadendla S."/>
            <person name="George J."/>
            <person name="Sichtig H."/>
        </authorList>
    </citation>
    <scope>NUCLEOTIDE SEQUENCE [LARGE SCALE GENOMIC DNA]</scope>
    <source>
        <strain evidence="3">FDAARGOS_311</strain>
    </source>
</reference>
<keyword evidence="1" id="KW-0732">Signal</keyword>
<dbReference type="Proteomes" id="UP000197666">
    <property type="component" value="Unassembled WGS sequence"/>
</dbReference>
<name>A0A505HYU1_ASPNG</name>
<evidence type="ECO:0000313" key="2">
    <source>
        <dbReference type="EMBL" id="TPR06176.1"/>
    </source>
</evidence>
<accession>A0A505HYU1</accession>
<organism evidence="2 3">
    <name type="scientific">Aspergillus niger</name>
    <dbReference type="NCBI Taxonomy" id="5061"/>
    <lineage>
        <taxon>Eukaryota</taxon>
        <taxon>Fungi</taxon>
        <taxon>Dikarya</taxon>
        <taxon>Ascomycota</taxon>
        <taxon>Pezizomycotina</taxon>
        <taxon>Eurotiomycetes</taxon>
        <taxon>Eurotiomycetidae</taxon>
        <taxon>Eurotiales</taxon>
        <taxon>Aspergillaceae</taxon>
        <taxon>Aspergillus</taxon>
        <taxon>Aspergillus subgen. Circumdati</taxon>
    </lineage>
</organism>
<feature type="chain" id="PRO_5021305961" evidence="1">
    <location>
        <begin position="19"/>
        <end position="191"/>
    </location>
</feature>
<dbReference type="VEuPathDB" id="FungiDB:M747DRAFT_319370"/>
<protein>
    <submittedName>
        <fullName evidence="2">Fungal Zn(2)-Cys(6) binuclear cluster domain family protein</fullName>
    </submittedName>
</protein>